<dbReference type="InterPro" id="IPR050221">
    <property type="entry name" value="26S_Proteasome_ATPase"/>
</dbReference>
<organism evidence="6 7">
    <name type="scientific">Methylomonas lenta</name>
    <dbReference type="NCBI Taxonomy" id="980561"/>
    <lineage>
        <taxon>Bacteria</taxon>
        <taxon>Pseudomonadati</taxon>
        <taxon>Pseudomonadota</taxon>
        <taxon>Gammaproteobacteria</taxon>
        <taxon>Methylococcales</taxon>
        <taxon>Methylococcaceae</taxon>
        <taxon>Methylomonas</taxon>
    </lineage>
</organism>
<name>A0A177NBH2_9GAMM</name>
<dbReference type="CDD" id="cd19481">
    <property type="entry name" value="RecA-like_protease"/>
    <property type="match status" value="1"/>
</dbReference>
<dbReference type="InterPro" id="IPR027417">
    <property type="entry name" value="P-loop_NTPase"/>
</dbReference>
<dbReference type="Gene3D" id="3.40.50.300">
    <property type="entry name" value="P-loop containing nucleotide triphosphate hydrolases"/>
    <property type="match status" value="1"/>
</dbReference>
<dbReference type="InterPro" id="IPR003959">
    <property type="entry name" value="ATPase_AAA_core"/>
</dbReference>
<gene>
    <name evidence="6" type="ORF">A1359_09715</name>
</gene>
<reference evidence="6 7" key="1">
    <citation type="submission" date="2016-03" db="EMBL/GenBank/DDBJ databases">
        <authorList>
            <person name="Ploux O."/>
        </authorList>
    </citation>
    <scope>NUCLEOTIDE SEQUENCE [LARGE SCALE GENOMIC DNA]</scope>
    <source>
        <strain evidence="6 7">R-45370</strain>
    </source>
</reference>
<dbReference type="EMBL" id="LUUI01000104">
    <property type="protein sequence ID" value="OAI15181.1"/>
    <property type="molecule type" value="Genomic_DNA"/>
</dbReference>
<dbReference type="PROSITE" id="PS00674">
    <property type="entry name" value="AAA"/>
    <property type="match status" value="1"/>
</dbReference>
<dbReference type="OrthoDB" id="9809379at2"/>
<dbReference type="SUPFAM" id="SSF52540">
    <property type="entry name" value="P-loop containing nucleoside triphosphate hydrolases"/>
    <property type="match status" value="1"/>
</dbReference>
<feature type="domain" description="AAA+ ATPase" evidence="5">
    <location>
        <begin position="110"/>
        <end position="242"/>
    </location>
</feature>
<keyword evidence="3 4" id="KW-0067">ATP-binding</keyword>
<evidence type="ECO:0000256" key="1">
    <source>
        <dbReference type="ARBA" id="ARBA00006914"/>
    </source>
</evidence>
<dbReference type="PANTHER" id="PTHR23073">
    <property type="entry name" value="26S PROTEASOME REGULATORY SUBUNIT"/>
    <property type="match status" value="1"/>
</dbReference>
<dbReference type="InterPro" id="IPR003593">
    <property type="entry name" value="AAA+_ATPase"/>
</dbReference>
<dbReference type="SMART" id="SM00382">
    <property type="entry name" value="AAA"/>
    <property type="match status" value="1"/>
</dbReference>
<protein>
    <submittedName>
        <fullName evidence="6">AAA family ATPase</fullName>
    </submittedName>
</protein>
<comment type="caution">
    <text evidence="6">The sequence shown here is derived from an EMBL/GenBank/DDBJ whole genome shotgun (WGS) entry which is preliminary data.</text>
</comment>
<comment type="similarity">
    <text evidence="1 4">Belongs to the AAA ATPase family.</text>
</comment>
<dbReference type="GO" id="GO:0005524">
    <property type="term" value="F:ATP binding"/>
    <property type="evidence" value="ECO:0007669"/>
    <property type="project" value="UniProtKB-KW"/>
</dbReference>
<dbReference type="Pfam" id="PF00004">
    <property type="entry name" value="AAA"/>
    <property type="match status" value="1"/>
</dbReference>
<evidence type="ECO:0000313" key="6">
    <source>
        <dbReference type="EMBL" id="OAI15181.1"/>
    </source>
</evidence>
<sequence length="323" mass="36466">MARADVLVSLIRSGSRGDQIAFRKAAESLIADERDKGHRILADRLQNSFSNELVPQRSISAQKQNDLVYEITPKRLLSTVFVPELALEQIKDLIEEQHRSELLHAYSLSARNRILLVGPPGNGKTSLAEAIATELMYPFVSIRYDTLIGSYLGETASRLKQIIDYVKTQRCVLFLDEFETIGKERGDTHETGEIKRVVSSLLLQLDDLPDYVVVIAASNHPELLDKAVWRRFQVKVELPLPSRDKIALFIAAMEQKTSVKFGFATETMAKKMLGTNFSEIEELCLAIVRRAILSKQTDNAKNITTAVLHQWQSRYKPKPQGME</sequence>
<accession>A0A177NBH2</accession>
<evidence type="ECO:0000313" key="7">
    <source>
        <dbReference type="Proteomes" id="UP000078476"/>
    </source>
</evidence>
<evidence type="ECO:0000256" key="4">
    <source>
        <dbReference type="RuleBase" id="RU003651"/>
    </source>
</evidence>
<dbReference type="RefSeq" id="WP_066982548.1">
    <property type="nucleotide sequence ID" value="NZ_LUUI01000104.1"/>
</dbReference>
<keyword evidence="7" id="KW-1185">Reference proteome</keyword>
<dbReference type="InterPro" id="IPR003960">
    <property type="entry name" value="ATPase_AAA_CS"/>
</dbReference>
<dbReference type="STRING" id="980561.A1359_09715"/>
<evidence type="ECO:0000259" key="5">
    <source>
        <dbReference type="SMART" id="SM00382"/>
    </source>
</evidence>
<evidence type="ECO:0000256" key="3">
    <source>
        <dbReference type="ARBA" id="ARBA00022840"/>
    </source>
</evidence>
<evidence type="ECO:0000256" key="2">
    <source>
        <dbReference type="ARBA" id="ARBA00022741"/>
    </source>
</evidence>
<dbReference type="GO" id="GO:0016887">
    <property type="term" value="F:ATP hydrolysis activity"/>
    <property type="evidence" value="ECO:0007669"/>
    <property type="project" value="InterPro"/>
</dbReference>
<dbReference type="Proteomes" id="UP000078476">
    <property type="component" value="Unassembled WGS sequence"/>
</dbReference>
<dbReference type="AlphaFoldDB" id="A0A177NBH2"/>
<keyword evidence="2 4" id="KW-0547">Nucleotide-binding</keyword>
<proteinExistence type="inferred from homology"/>